<dbReference type="GeneID" id="63800438"/>
<comment type="caution">
    <text evidence="1">The sequence shown here is derived from an EMBL/GenBank/DDBJ whole genome shotgun (WGS) entry which is preliminary data.</text>
</comment>
<dbReference type="EMBL" id="MCFD01000001">
    <property type="protein sequence ID" value="ORX74489.1"/>
    <property type="molecule type" value="Genomic_DNA"/>
</dbReference>
<dbReference type="Proteomes" id="UP000193922">
    <property type="component" value="Unassembled WGS sequence"/>
</dbReference>
<organism evidence="1 2">
    <name type="scientific">Linderina pennispora</name>
    <dbReference type="NCBI Taxonomy" id="61395"/>
    <lineage>
        <taxon>Eukaryota</taxon>
        <taxon>Fungi</taxon>
        <taxon>Fungi incertae sedis</taxon>
        <taxon>Zoopagomycota</taxon>
        <taxon>Kickxellomycotina</taxon>
        <taxon>Kickxellomycetes</taxon>
        <taxon>Kickxellales</taxon>
        <taxon>Kickxellaceae</taxon>
        <taxon>Linderina</taxon>
    </lineage>
</organism>
<proteinExistence type="predicted"/>
<evidence type="ECO:0000313" key="2">
    <source>
        <dbReference type="Proteomes" id="UP000193922"/>
    </source>
</evidence>
<accession>A0A1Y1WLP1</accession>
<reference evidence="1 2" key="1">
    <citation type="submission" date="2016-07" db="EMBL/GenBank/DDBJ databases">
        <title>Pervasive Adenine N6-methylation of Active Genes in Fungi.</title>
        <authorList>
            <consortium name="DOE Joint Genome Institute"/>
            <person name="Mondo S.J."/>
            <person name="Dannebaum R.O."/>
            <person name="Kuo R.C."/>
            <person name="Labutti K."/>
            <person name="Haridas S."/>
            <person name="Kuo A."/>
            <person name="Salamov A."/>
            <person name="Ahrendt S.R."/>
            <person name="Lipzen A."/>
            <person name="Sullivan W."/>
            <person name="Andreopoulos W.B."/>
            <person name="Clum A."/>
            <person name="Lindquist E."/>
            <person name="Daum C."/>
            <person name="Ramamoorthy G.K."/>
            <person name="Gryganskyi A."/>
            <person name="Culley D."/>
            <person name="Magnuson J.K."/>
            <person name="James T.Y."/>
            <person name="O'Malley M.A."/>
            <person name="Stajich J.E."/>
            <person name="Spatafora J.W."/>
            <person name="Visel A."/>
            <person name="Grigoriev I.V."/>
        </authorList>
    </citation>
    <scope>NUCLEOTIDE SEQUENCE [LARGE SCALE GENOMIC DNA]</scope>
    <source>
        <strain evidence="1 2">ATCC 12442</strain>
    </source>
</reference>
<sequence>MGSPLRATSFSLRLLSTSSHASRLISLVLPATQAPRFVSASHFLPVLRHVDRGARDERARRLQALSTLLKDPNLPLPAFSGWLRPCVPFLSLCIPVISLNVVRPRCLAAFFYLILLFSNPFSSLLHHSPNFCFTAFVTFSVQIDLLPSPAPAVSTCGHDQRTETAHQLSAHLGYLPPPGKT</sequence>
<name>A0A1Y1WLP1_9FUNG</name>
<protein>
    <submittedName>
        <fullName evidence="1">Uncharacterized protein</fullName>
    </submittedName>
</protein>
<evidence type="ECO:0000313" key="1">
    <source>
        <dbReference type="EMBL" id="ORX74489.1"/>
    </source>
</evidence>
<dbReference type="AlphaFoldDB" id="A0A1Y1WLP1"/>
<gene>
    <name evidence="1" type="ORF">DL89DRAFT_17166</name>
</gene>
<keyword evidence="2" id="KW-1185">Reference proteome</keyword>
<dbReference type="RefSeq" id="XP_040747700.1">
    <property type="nucleotide sequence ID" value="XM_040883790.1"/>
</dbReference>